<organism evidence="1 2">
    <name type="scientific">Endomicrobium trichonymphae</name>
    <dbReference type="NCBI Taxonomy" id="1408204"/>
    <lineage>
        <taxon>Bacteria</taxon>
        <taxon>Pseudomonadati</taxon>
        <taxon>Elusimicrobiota</taxon>
        <taxon>Endomicrobiia</taxon>
        <taxon>Endomicrobiales</taxon>
        <taxon>Endomicrobiaceae</taxon>
        <taxon>Candidatus Endomicrobiellum</taxon>
    </lineage>
</organism>
<accession>A0A1E5IJH7</accession>
<comment type="caution">
    <text evidence="1">The sequence shown here is derived from an EMBL/GenBank/DDBJ whole genome shotgun (WGS) entry which is preliminary data.</text>
</comment>
<name>A0A1E5IJH7_ENDTX</name>
<evidence type="ECO:0000313" key="2">
    <source>
        <dbReference type="Proteomes" id="UP000095237"/>
    </source>
</evidence>
<dbReference type="EMBL" id="LNVX01000291">
    <property type="protein sequence ID" value="OEG70660.1"/>
    <property type="molecule type" value="Genomic_DNA"/>
</dbReference>
<dbReference type="AlphaFoldDB" id="A0A1E5IJH7"/>
<proteinExistence type="predicted"/>
<dbReference type="Proteomes" id="UP000095237">
    <property type="component" value="Unassembled WGS sequence"/>
</dbReference>
<reference evidence="1 2" key="1">
    <citation type="submission" date="2015-11" db="EMBL/GenBank/DDBJ databases">
        <title>Evidence for parallel genomic evolution in an endosymbiosis of termite gut flagellates.</title>
        <authorList>
            <person name="Zheng H."/>
        </authorList>
    </citation>
    <scope>NUCLEOTIDE SEQUENCE [LARGE SCALE GENOMIC DNA]</scope>
    <source>
        <strain evidence="1 2">CET450</strain>
    </source>
</reference>
<keyword evidence="2" id="KW-1185">Reference proteome</keyword>
<sequence length="68" mass="8298">MVAIDEQYISTARVELYNALRERLLIEYRTKVVFDSLRFEDAISWLHADMYNRTNYTFFWRKGGKRDD</sequence>
<evidence type="ECO:0000313" key="1">
    <source>
        <dbReference type="EMBL" id="OEG70660.1"/>
    </source>
</evidence>
<gene>
    <name evidence="1" type="ORF">ATZ36_16905</name>
</gene>
<protein>
    <submittedName>
        <fullName evidence="1">Uncharacterized protein</fullName>
    </submittedName>
</protein>